<reference evidence="1 3" key="1">
    <citation type="journal article" date="2011" name="Nature">
        <title>The Medicago genome provides insight into the evolution of rhizobial symbioses.</title>
        <authorList>
            <person name="Young N.D."/>
            <person name="Debelle F."/>
            <person name="Oldroyd G.E."/>
            <person name="Geurts R."/>
            <person name="Cannon S.B."/>
            <person name="Udvardi M.K."/>
            <person name="Benedito V.A."/>
            <person name="Mayer K.F."/>
            <person name="Gouzy J."/>
            <person name="Schoof H."/>
            <person name="Van de Peer Y."/>
            <person name="Proost S."/>
            <person name="Cook D.R."/>
            <person name="Meyers B.C."/>
            <person name="Spannagl M."/>
            <person name="Cheung F."/>
            <person name="De Mita S."/>
            <person name="Krishnakumar V."/>
            <person name="Gundlach H."/>
            <person name="Zhou S."/>
            <person name="Mudge J."/>
            <person name="Bharti A.K."/>
            <person name="Murray J.D."/>
            <person name="Naoumkina M.A."/>
            <person name="Rosen B."/>
            <person name="Silverstein K.A."/>
            <person name="Tang H."/>
            <person name="Rombauts S."/>
            <person name="Zhao P.X."/>
            <person name="Zhou P."/>
            <person name="Barbe V."/>
            <person name="Bardou P."/>
            <person name="Bechner M."/>
            <person name="Bellec A."/>
            <person name="Berger A."/>
            <person name="Berges H."/>
            <person name="Bidwell S."/>
            <person name="Bisseling T."/>
            <person name="Choisne N."/>
            <person name="Couloux A."/>
            <person name="Denny R."/>
            <person name="Deshpande S."/>
            <person name="Dai X."/>
            <person name="Doyle J.J."/>
            <person name="Dudez A.M."/>
            <person name="Farmer A.D."/>
            <person name="Fouteau S."/>
            <person name="Franken C."/>
            <person name="Gibelin C."/>
            <person name="Gish J."/>
            <person name="Goldstein S."/>
            <person name="Gonzalez A.J."/>
            <person name="Green P.J."/>
            <person name="Hallab A."/>
            <person name="Hartog M."/>
            <person name="Hua A."/>
            <person name="Humphray S.J."/>
            <person name="Jeong D.H."/>
            <person name="Jing Y."/>
            <person name="Jocker A."/>
            <person name="Kenton S.M."/>
            <person name="Kim D.J."/>
            <person name="Klee K."/>
            <person name="Lai H."/>
            <person name="Lang C."/>
            <person name="Lin S."/>
            <person name="Macmil S.L."/>
            <person name="Magdelenat G."/>
            <person name="Matthews L."/>
            <person name="McCorrison J."/>
            <person name="Monaghan E.L."/>
            <person name="Mun J.H."/>
            <person name="Najar F.Z."/>
            <person name="Nicholson C."/>
            <person name="Noirot C."/>
            <person name="O'Bleness M."/>
            <person name="Paule C.R."/>
            <person name="Poulain J."/>
            <person name="Prion F."/>
            <person name="Qin B."/>
            <person name="Qu C."/>
            <person name="Retzel E.F."/>
            <person name="Riddle C."/>
            <person name="Sallet E."/>
            <person name="Samain S."/>
            <person name="Samson N."/>
            <person name="Sanders I."/>
            <person name="Saurat O."/>
            <person name="Scarpelli C."/>
            <person name="Schiex T."/>
            <person name="Segurens B."/>
            <person name="Severin A.J."/>
            <person name="Sherrier D.J."/>
            <person name="Shi R."/>
            <person name="Sims S."/>
            <person name="Singer S.R."/>
            <person name="Sinharoy S."/>
            <person name="Sterck L."/>
            <person name="Viollet A."/>
            <person name="Wang B.B."/>
            <person name="Wang K."/>
            <person name="Wang M."/>
            <person name="Wang X."/>
            <person name="Warfsmann J."/>
            <person name="Weissenbach J."/>
            <person name="White D.D."/>
            <person name="White J.D."/>
            <person name="Wiley G.B."/>
            <person name="Wincker P."/>
            <person name="Xing Y."/>
            <person name="Yang L."/>
            <person name="Yao Z."/>
            <person name="Ying F."/>
            <person name="Zhai J."/>
            <person name="Zhou L."/>
            <person name="Zuber A."/>
            <person name="Denarie J."/>
            <person name="Dixon R.A."/>
            <person name="May G.D."/>
            <person name="Schwartz D.C."/>
            <person name="Rogers J."/>
            <person name="Quetier F."/>
            <person name="Town C.D."/>
            <person name="Roe B.A."/>
        </authorList>
    </citation>
    <scope>NUCLEOTIDE SEQUENCE [LARGE SCALE GENOMIC DNA]</scope>
    <source>
        <strain evidence="1">A17</strain>
        <strain evidence="2 3">cv. Jemalong A17</strain>
    </source>
</reference>
<sequence>MGRVRREREMATSEDHDALEVEIVNKKGRKQTNGKELRLAENIIDGDIGVCDRVNNVHEWSYLITVLKLEPRKLNHSPTILINSLKLHCREVRTRSTLKDITQNIRLHCQYKYSTKFIYVQT</sequence>
<reference evidence="1 3" key="2">
    <citation type="journal article" date="2014" name="BMC Genomics">
        <title>An improved genome release (version Mt4.0) for the model legume Medicago truncatula.</title>
        <authorList>
            <person name="Tang H."/>
            <person name="Krishnakumar V."/>
            <person name="Bidwell S."/>
            <person name="Rosen B."/>
            <person name="Chan A."/>
            <person name="Zhou S."/>
            <person name="Gentzbittel L."/>
            <person name="Childs K.L."/>
            <person name="Yandell M."/>
            <person name="Gundlach H."/>
            <person name="Mayer K.F."/>
            <person name="Schwartz D.C."/>
            <person name="Town C.D."/>
        </authorList>
    </citation>
    <scope>GENOME REANNOTATION</scope>
    <source>
        <strain evidence="1">A17</strain>
        <strain evidence="2 3">cv. Jemalong A17</strain>
    </source>
</reference>
<dbReference type="AlphaFoldDB" id="A0A072VFR5"/>
<dbReference type="EMBL" id="CM001218">
    <property type="protein sequence ID" value="KEH37010.1"/>
    <property type="molecule type" value="Genomic_DNA"/>
</dbReference>
<dbReference type="EnsemblPlants" id="KEH37010">
    <property type="protein sequence ID" value="KEH37010"/>
    <property type="gene ID" value="MTR_2g028855"/>
</dbReference>
<accession>A0A072VFR5</accession>
<organism evidence="1 3">
    <name type="scientific">Medicago truncatula</name>
    <name type="common">Barrel medic</name>
    <name type="synonym">Medicago tribuloides</name>
    <dbReference type="NCBI Taxonomy" id="3880"/>
    <lineage>
        <taxon>Eukaryota</taxon>
        <taxon>Viridiplantae</taxon>
        <taxon>Streptophyta</taxon>
        <taxon>Embryophyta</taxon>
        <taxon>Tracheophyta</taxon>
        <taxon>Spermatophyta</taxon>
        <taxon>Magnoliopsida</taxon>
        <taxon>eudicotyledons</taxon>
        <taxon>Gunneridae</taxon>
        <taxon>Pentapetalae</taxon>
        <taxon>rosids</taxon>
        <taxon>fabids</taxon>
        <taxon>Fabales</taxon>
        <taxon>Fabaceae</taxon>
        <taxon>Papilionoideae</taxon>
        <taxon>50 kb inversion clade</taxon>
        <taxon>NPAAA clade</taxon>
        <taxon>Hologalegina</taxon>
        <taxon>IRL clade</taxon>
        <taxon>Trifolieae</taxon>
        <taxon>Medicago</taxon>
    </lineage>
</organism>
<proteinExistence type="predicted"/>
<dbReference type="HOGENOM" id="CLU_2030136_0_0_1"/>
<name>A0A072VFR5_MEDTR</name>
<gene>
    <name evidence="1" type="ordered locus">MTR_2g028855</name>
</gene>
<protein>
    <submittedName>
        <fullName evidence="1 2">Uncharacterized protein</fullName>
    </submittedName>
</protein>
<evidence type="ECO:0000313" key="2">
    <source>
        <dbReference type="EnsemblPlants" id="KEH37010"/>
    </source>
</evidence>
<evidence type="ECO:0000313" key="1">
    <source>
        <dbReference type="EMBL" id="KEH37010.1"/>
    </source>
</evidence>
<keyword evidence="3" id="KW-1185">Reference proteome</keyword>
<dbReference type="Proteomes" id="UP000002051">
    <property type="component" value="Chromosome 2"/>
</dbReference>
<evidence type="ECO:0000313" key="3">
    <source>
        <dbReference type="Proteomes" id="UP000002051"/>
    </source>
</evidence>
<reference evidence="2" key="3">
    <citation type="submission" date="2015-04" db="UniProtKB">
        <authorList>
            <consortium name="EnsemblPlants"/>
        </authorList>
    </citation>
    <scope>IDENTIFICATION</scope>
    <source>
        <strain evidence="2">cv. Jemalong A17</strain>
    </source>
</reference>